<accession>A0A841KNI2</accession>
<dbReference type="RefSeq" id="WP_152569265.1">
    <property type="nucleotide sequence ID" value="NZ_JACHET010000001.1"/>
</dbReference>
<dbReference type="Proteomes" id="UP000560000">
    <property type="component" value="Unassembled WGS sequence"/>
</dbReference>
<evidence type="ECO:0008006" key="4">
    <source>
        <dbReference type="Google" id="ProtNLM"/>
    </source>
</evidence>
<protein>
    <recommendedName>
        <fullName evidence="4">Lipoprotein</fullName>
    </recommendedName>
</protein>
<proteinExistence type="predicted"/>
<reference evidence="2 3" key="1">
    <citation type="submission" date="2020-08" db="EMBL/GenBank/DDBJ databases">
        <title>Genomic Encyclopedia of Type Strains, Phase IV (KMG-IV): sequencing the most valuable type-strain genomes for metagenomic binning, comparative biology and taxonomic classification.</title>
        <authorList>
            <person name="Goeker M."/>
        </authorList>
    </citation>
    <scope>NUCLEOTIDE SEQUENCE [LARGE SCALE GENOMIC DNA]</scope>
    <source>
        <strain evidence="2 3">DSM 107085</strain>
    </source>
</reference>
<organism evidence="2 3">
    <name type="scientific">Oleiagrimonas soli</name>
    <dbReference type="NCBI Taxonomy" id="1543381"/>
    <lineage>
        <taxon>Bacteria</taxon>
        <taxon>Pseudomonadati</taxon>
        <taxon>Pseudomonadota</taxon>
        <taxon>Gammaproteobacteria</taxon>
        <taxon>Lysobacterales</taxon>
        <taxon>Rhodanobacteraceae</taxon>
        <taxon>Oleiagrimonas</taxon>
    </lineage>
</organism>
<dbReference type="EMBL" id="JACHET010000001">
    <property type="protein sequence ID" value="MBB6183534.1"/>
    <property type="molecule type" value="Genomic_DNA"/>
</dbReference>
<evidence type="ECO:0000313" key="2">
    <source>
        <dbReference type="EMBL" id="MBB6183534.1"/>
    </source>
</evidence>
<gene>
    <name evidence="2" type="ORF">HNQ86_000879</name>
</gene>
<keyword evidence="1" id="KW-0732">Signal</keyword>
<sequence length="113" mass="12205">MKVLIMMLVISICALTACANSSDDELPHVSQIKVSTFGCRTRAISERITQLLGEHDKHAAMSLVEKSMLSGDCANLNAGDQVMVEDVTIDGLTRVRPIAGVVSYWTVSEVVDP</sequence>
<dbReference type="PROSITE" id="PS51257">
    <property type="entry name" value="PROKAR_LIPOPROTEIN"/>
    <property type="match status" value="1"/>
</dbReference>
<evidence type="ECO:0000313" key="3">
    <source>
        <dbReference type="Proteomes" id="UP000560000"/>
    </source>
</evidence>
<name>A0A841KNI2_9GAMM</name>
<dbReference type="AlphaFoldDB" id="A0A841KNI2"/>
<comment type="caution">
    <text evidence="2">The sequence shown here is derived from an EMBL/GenBank/DDBJ whole genome shotgun (WGS) entry which is preliminary data.</text>
</comment>
<feature type="signal peptide" evidence="1">
    <location>
        <begin position="1"/>
        <end position="19"/>
    </location>
</feature>
<evidence type="ECO:0000256" key="1">
    <source>
        <dbReference type="SAM" id="SignalP"/>
    </source>
</evidence>
<feature type="chain" id="PRO_5033012073" description="Lipoprotein" evidence="1">
    <location>
        <begin position="20"/>
        <end position="113"/>
    </location>
</feature>